<dbReference type="AlphaFoldDB" id="A0A5J4UP53"/>
<dbReference type="EMBL" id="SNRW01014026">
    <property type="protein sequence ID" value="KAA6371944.1"/>
    <property type="molecule type" value="Genomic_DNA"/>
</dbReference>
<organism evidence="1 2">
    <name type="scientific">Streblomastix strix</name>
    <dbReference type="NCBI Taxonomy" id="222440"/>
    <lineage>
        <taxon>Eukaryota</taxon>
        <taxon>Metamonada</taxon>
        <taxon>Preaxostyla</taxon>
        <taxon>Oxymonadida</taxon>
        <taxon>Streblomastigidae</taxon>
        <taxon>Streblomastix</taxon>
    </lineage>
</organism>
<sequence>MDDPFNAAISAPRKVVHNYRRTAACAFSPFSKLLHIALTTLFDANFFVNDVKSCDLLTEQCFKALLTVITAIFPKNEDIDALDLLIYGAVRASEALRFRHNYSVISNIKS</sequence>
<proteinExistence type="predicted"/>
<protein>
    <submittedName>
        <fullName evidence="1">Uncharacterized protein</fullName>
    </submittedName>
</protein>
<evidence type="ECO:0000313" key="2">
    <source>
        <dbReference type="Proteomes" id="UP000324800"/>
    </source>
</evidence>
<reference evidence="1 2" key="1">
    <citation type="submission" date="2019-03" db="EMBL/GenBank/DDBJ databases">
        <title>Single cell metagenomics reveals metabolic interactions within the superorganism composed of flagellate Streblomastix strix and complex community of Bacteroidetes bacteria on its surface.</title>
        <authorList>
            <person name="Treitli S.C."/>
            <person name="Kolisko M."/>
            <person name="Husnik F."/>
            <person name="Keeling P."/>
            <person name="Hampl V."/>
        </authorList>
    </citation>
    <scope>NUCLEOTIDE SEQUENCE [LARGE SCALE GENOMIC DNA]</scope>
    <source>
        <strain evidence="1">ST1C</strain>
    </source>
</reference>
<comment type="caution">
    <text evidence="1">The sequence shown here is derived from an EMBL/GenBank/DDBJ whole genome shotgun (WGS) entry which is preliminary data.</text>
</comment>
<gene>
    <name evidence="1" type="ORF">EZS28_032530</name>
</gene>
<accession>A0A5J4UP53</accession>
<evidence type="ECO:0000313" key="1">
    <source>
        <dbReference type="EMBL" id="KAA6371944.1"/>
    </source>
</evidence>
<name>A0A5J4UP53_9EUKA</name>
<dbReference type="Proteomes" id="UP000324800">
    <property type="component" value="Unassembled WGS sequence"/>
</dbReference>